<dbReference type="GO" id="GO:0004519">
    <property type="term" value="F:endonuclease activity"/>
    <property type="evidence" value="ECO:0007669"/>
    <property type="project" value="UniProtKB-KW"/>
</dbReference>
<dbReference type="CDD" id="cd11010">
    <property type="entry name" value="S1-P1_nuclease"/>
    <property type="match status" value="1"/>
</dbReference>
<proteinExistence type="predicted"/>
<dbReference type="Pfam" id="PF02265">
    <property type="entry name" value="S1-P1_nuclease"/>
    <property type="match status" value="1"/>
</dbReference>
<keyword evidence="5" id="KW-1015">Disulfide bond</keyword>
<organism evidence="7 8">
    <name type="scientific">Legionella hackeliae</name>
    <dbReference type="NCBI Taxonomy" id="449"/>
    <lineage>
        <taxon>Bacteria</taxon>
        <taxon>Pseudomonadati</taxon>
        <taxon>Pseudomonadota</taxon>
        <taxon>Gammaproteobacteria</taxon>
        <taxon>Legionellales</taxon>
        <taxon>Legionellaceae</taxon>
        <taxon>Legionella</taxon>
    </lineage>
</organism>
<dbReference type="SUPFAM" id="SSF48537">
    <property type="entry name" value="Phospholipase C/P1 nuclease"/>
    <property type="match status" value="1"/>
</dbReference>
<gene>
    <name evidence="7" type="ORF">LHA_1572</name>
</gene>
<name>A0A0A8UU93_LEGHA</name>
<dbReference type="HOGENOM" id="CLU_044365_1_0_6"/>
<evidence type="ECO:0000256" key="6">
    <source>
        <dbReference type="ARBA" id="ARBA00023180"/>
    </source>
</evidence>
<protein>
    <submittedName>
        <fullName evidence="7">Predicted nucleoside-diphosphate sugar epimerase</fullName>
    </submittedName>
</protein>
<dbReference type="InterPro" id="IPR008947">
    <property type="entry name" value="PLipase_C/P1_nuclease_dom_sf"/>
</dbReference>
<evidence type="ECO:0000256" key="5">
    <source>
        <dbReference type="ARBA" id="ARBA00023157"/>
    </source>
</evidence>
<evidence type="ECO:0000256" key="4">
    <source>
        <dbReference type="ARBA" id="ARBA00022801"/>
    </source>
</evidence>
<dbReference type="EMBL" id="LN681225">
    <property type="protein sequence ID" value="CEK10612.1"/>
    <property type="molecule type" value="Genomic_DNA"/>
</dbReference>
<dbReference type="PANTHER" id="PTHR33146:SF10">
    <property type="entry name" value="STRAND-SPECIFIC NUCLEASE, PUTATIVE-RELATED"/>
    <property type="match status" value="1"/>
</dbReference>
<keyword evidence="2" id="KW-0479">Metal-binding</keyword>
<dbReference type="PANTHER" id="PTHR33146">
    <property type="entry name" value="ENDONUCLEASE 4"/>
    <property type="match status" value="1"/>
</dbReference>
<dbReference type="KEGG" id="lha:LHA_1572"/>
<dbReference type="Gene3D" id="1.10.575.10">
    <property type="entry name" value="P1 Nuclease"/>
    <property type="match status" value="1"/>
</dbReference>
<keyword evidence="1" id="KW-0540">Nuclease</keyword>
<sequence>MMKRAFLAVVLGLSLIGNSYSWNSLGHRLVAQIAYHHLNPHTRQILNQYNHALDKAYRPQSLVNSAVWLDSLRYQNELWLGPKHYIDIPFSFDGTELIEPDHINAVTAINSAKRLMQNSAINDFEKGFTLRILLHVVGDIHQPLHAANQFSAKHPKGDLGGNLFPLKNNSVATNLHAYWDKGGGWLNTRKHYSAAQLSKKARIIEKHWPCRLREMNLDPQVWAQESHELAVQKAYQIQYGQQPTKLYQQLVKAAAEQRIAIAGCRLAALLNQIAHW</sequence>
<evidence type="ECO:0000313" key="7">
    <source>
        <dbReference type="EMBL" id="CEK10612.1"/>
    </source>
</evidence>
<dbReference type="Proteomes" id="UP000032803">
    <property type="component" value="Chromosome I"/>
</dbReference>
<evidence type="ECO:0000313" key="8">
    <source>
        <dbReference type="Proteomes" id="UP000032803"/>
    </source>
</evidence>
<keyword evidence="4" id="KW-0378">Hydrolase</keyword>
<accession>A0A0A8UU93</accession>
<dbReference type="AlphaFoldDB" id="A0A0A8UU93"/>
<keyword evidence="6" id="KW-0325">Glycoprotein</keyword>
<dbReference type="STRING" id="449.LHA_1572"/>
<dbReference type="GO" id="GO:0003676">
    <property type="term" value="F:nucleic acid binding"/>
    <property type="evidence" value="ECO:0007669"/>
    <property type="project" value="InterPro"/>
</dbReference>
<evidence type="ECO:0000256" key="1">
    <source>
        <dbReference type="ARBA" id="ARBA00022722"/>
    </source>
</evidence>
<dbReference type="InterPro" id="IPR003154">
    <property type="entry name" value="S1/P1nuclease"/>
</dbReference>
<evidence type="ECO:0000256" key="2">
    <source>
        <dbReference type="ARBA" id="ARBA00022723"/>
    </source>
</evidence>
<keyword evidence="3" id="KW-0255">Endonuclease</keyword>
<dbReference type="PATRIC" id="fig|449.7.peg.792"/>
<dbReference type="GO" id="GO:0006308">
    <property type="term" value="P:DNA catabolic process"/>
    <property type="evidence" value="ECO:0007669"/>
    <property type="project" value="InterPro"/>
</dbReference>
<dbReference type="OrthoDB" id="267579at2"/>
<dbReference type="GO" id="GO:0016788">
    <property type="term" value="F:hydrolase activity, acting on ester bonds"/>
    <property type="evidence" value="ECO:0007669"/>
    <property type="project" value="InterPro"/>
</dbReference>
<reference evidence="8" key="1">
    <citation type="submission" date="2014-09" db="EMBL/GenBank/DDBJ databases">
        <authorList>
            <person name="Gomez-Valero L."/>
        </authorList>
    </citation>
    <scope>NUCLEOTIDE SEQUENCE [LARGE SCALE GENOMIC DNA]</scope>
    <source>
        <strain evidence="8">ATCC35250</strain>
    </source>
</reference>
<dbReference type="GO" id="GO:0046872">
    <property type="term" value="F:metal ion binding"/>
    <property type="evidence" value="ECO:0007669"/>
    <property type="project" value="UniProtKB-KW"/>
</dbReference>
<dbReference type="RefSeq" id="WP_052673633.1">
    <property type="nucleotide sequence ID" value="NZ_LN681225.1"/>
</dbReference>
<keyword evidence="8" id="KW-1185">Reference proteome</keyword>
<evidence type="ECO:0000256" key="3">
    <source>
        <dbReference type="ARBA" id="ARBA00022759"/>
    </source>
</evidence>